<evidence type="ECO:0000313" key="4">
    <source>
        <dbReference type="Proteomes" id="UP000269591"/>
    </source>
</evidence>
<comment type="caution">
    <text evidence="3">The sequence shown here is derived from an EMBL/GenBank/DDBJ whole genome shotgun (WGS) entry which is preliminary data.</text>
</comment>
<dbReference type="GO" id="GO:0003677">
    <property type="term" value="F:DNA binding"/>
    <property type="evidence" value="ECO:0007669"/>
    <property type="project" value="UniProtKB-KW"/>
</dbReference>
<feature type="region of interest" description="Disordered" evidence="1">
    <location>
        <begin position="1"/>
        <end position="24"/>
    </location>
</feature>
<gene>
    <name evidence="3" type="ORF">DMP06_00665</name>
</gene>
<evidence type="ECO:0000313" key="3">
    <source>
        <dbReference type="EMBL" id="RNL41956.1"/>
    </source>
</evidence>
<evidence type="ECO:0000259" key="2">
    <source>
        <dbReference type="Pfam" id="PF12727"/>
    </source>
</evidence>
<evidence type="ECO:0000256" key="1">
    <source>
        <dbReference type="SAM" id="MobiDB-lite"/>
    </source>
</evidence>
<accession>A0A3N0B5R9</accession>
<dbReference type="EMBL" id="QIBX01000001">
    <property type="protein sequence ID" value="RNL41956.1"/>
    <property type="molecule type" value="Genomic_DNA"/>
</dbReference>
<proteinExistence type="predicted"/>
<name>A0A3N0B5R9_9ACTN</name>
<dbReference type="SUPFAM" id="SSF53850">
    <property type="entry name" value="Periplasmic binding protein-like II"/>
    <property type="match status" value="1"/>
</dbReference>
<organism evidence="3 4">
    <name type="scientific">Slackia equolifaciens</name>
    <dbReference type="NCBI Taxonomy" id="498718"/>
    <lineage>
        <taxon>Bacteria</taxon>
        <taxon>Bacillati</taxon>
        <taxon>Actinomycetota</taxon>
        <taxon>Coriobacteriia</taxon>
        <taxon>Eggerthellales</taxon>
        <taxon>Eggerthellaceae</taxon>
        <taxon>Slackia</taxon>
    </lineage>
</organism>
<dbReference type="Pfam" id="PF12727">
    <property type="entry name" value="PBP_like"/>
    <property type="match status" value="1"/>
</dbReference>
<reference evidence="4" key="1">
    <citation type="submission" date="2018-05" db="EMBL/GenBank/DDBJ databases">
        <title>Genome Sequencing of selected type strains of the family Eggerthellaceae.</title>
        <authorList>
            <person name="Danylec N."/>
            <person name="Stoll D.A."/>
            <person name="Doetsch A."/>
            <person name="Huch M."/>
        </authorList>
    </citation>
    <scope>NUCLEOTIDE SEQUENCE [LARGE SCALE GENOMIC DNA]</scope>
    <source>
        <strain evidence="4">DSM 24851</strain>
    </source>
</reference>
<dbReference type="PANTHER" id="PTHR38431">
    <property type="entry name" value="BLL2305 PROTEIN"/>
    <property type="match status" value="1"/>
</dbReference>
<dbReference type="InterPro" id="IPR024370">
    <property type="entry name" value="PBP_domain"/>
</dbReference>
<feature type="domain" description="PBP" evidence="2">
    <location>
        <begin position="22"/>
        <end position="171"/>
    </location>
</feature>
<dbReference type="PANTHER" id="PTHR38431:SF1">
    <property type="entry name" value="BLL2305 PROTEIN"/>
    <property type="match status" value="1"/>
</dbReference>
<protein>
    <submittedName>
        <fullName evidence="3">DNA-binding protein</fullName>
    </submittedName>
</protein>
<keyword evidence="4" id="KW-1185">Reference proteome</keyword>
<dbReference type="AlphaFoldDB" id="A0A3N0B5R9"/>
<sequence length="214" mass="23668">MWKTTSPDRLCRQRPPVQKGSQRGRAQAALTHLYDRSGAYNAAFVERIMPGMPVRLVRLVRRRQGLIVAKGNPKGLRAWVDLGRSDVRIANRERGCGSRVLLDEKLAECGVSRTCVAGYGREHPSALSAASLVARGAADVCVGSERVFHQVEGIDFLPLQDEWLDIALSLESPACERVADAVCRLVRTRPFRQEAGRIVGYDASCMGEVVLERR</sequence>
<dbReference type="Proteomes" id="UP000269591">
    <property type="component" value="Unassembled WGS sequence"/>
</dbReference>
<dbReference type="Gene3D" id="3.40.190.10">
    <property type="entry name" value="Periplasmic binding protein-like II"/>
    <property type="match status" value="1"/>
</dbReference>
<keyword evidence="3" id="KW-0238">DNA-binding</keyword>